<feature type="region of interest" description="Disordered" evidence="1">
    <location>
        <begin position="38"/>
        <end position="58"/>
    </location>
</feature>
<proteinExistence type="predicted"/>
<gene>
    <name evidence="2" type="ORF">COW82_03005</name>
</gene>
<sequence>MIGITVPKNITAVRICFWYGMYCFFTIPEIHKLSAKAKAPMRTPTTTEETPSEAAKMANAPAPAVQSGQCADATFGINAGIREKIDNGIRYFFID</sequence>
<name>A0A2H0DVQ7_9BACT</name>
<reference evidence="2 3" key="1">
    <citation type="submission" date="2017-09" db="EMBL/GenBank/DDBJ databases">
        <title>Depth-based differentiation of microbial function through sediment-hosted aquifers and enrichment of novel symbionts in the deep terrestrial subsurface.</title>
        <authorList>
            <person name="Probst A.J."/>
            <person name="Ladd B."/>
            <person name="Jarett J.K."/>
            <person name="Geller-Mcgrath D.E."/>
            <person name="Sieber C.M."/>
            <person name="Emerson J.B."/>
            <person name="Anantharaman K."/>
            <person name="Thomas B.C."/>
            <person name="Malmstrom R."/>
            <person name="Stieglmeier M."/>
            <person name="Klingl A."/>
            <person name="Woyke T."/>
            <person name="Ryan C.M."/>
            <person name="Banfield J.F."/>
        </authorList>
    </citation>
    <scope>NUCLEOTIDE SEQUENCE [LARGE SCALE GENOMIC DNA]</scope>
    <source>
        <strain evidence="2">CG22_combo_CG10-13_8_21_14_all_43_18</strain>
    </source>
</reference>
<evidence type="ECO:0000313" key="2">
    <source>
        <dbReference type="EMBL" id="PIP86257.1"/>
    </source>
</evidence>
<feature type="compositionally biased region" description="Low complexity" evidence="1">
    <location>
        <begin position="43"/>
        <end position="58"/>
    </location>
</feature>
<comment type="caution">
    <text evidence="2">The sequence shown here is derived from an EMBL/GenBank/DDBJ whole genome shotgun (WGS) entry which is preliminary data.</text>
</comment>
<accession>A0A2H0DVQ7</accession>
<evidence type="ECO:0000313" key="3">
    <source>
        <dbReference type="Proteomes" id="UP000231276"/>
    </source>
</evidence>
<dbReference type="Proteomes" id="UP000231276">
    <property type="component" value="Unassembled WGS sequence"/>
</dbReference>
<evidence type="ECO:0000256" key="1">
    <source>
        <dbReference type="SAM" id="MobiDB-lite"/>
    </source>
</evidence>
<organism evidence="2 3">
    <name type="scientific">Candidatus Campbellbacteria bacterium CG22_combo_CG10-13_8_21_14_all_43_18</name>
    <dbReference type="NCBI Taxonomy" id="1974530"/>
    <lineage>
        <taxon>Bacteria</taxon>
        <taxon>Candidatus Campbelliibacteriota</taxon>
    </lineage>
</organism>
<dbReference type="EMBL" id="PCTS01000042">
    <property type="protein sequence ID" value="PIP86257.1"/>
    <property type="molecule type" value="Genomic_DNA"/>
</dbReference>
<dbReference type="AlphaFoldDB" id="A0A2H0DVQ7"/>
<protein>
    <submittedName>
        <fullName evidence="2">Uncharacterized protein</fullName>
    </submittedName>
</protein>